<feature type="region of interest" description="Disordered" evidence="1">
    <location>
        <begin position="344"/>
        <end position="384"/>
    </location>
</feature>
<keyword evidence="2" id="KW-0812">Transmembrane</keyword>
<dbReference type="EMBL" id="JAPEVB010000001">
    <property type="protein sequence ID" value="KAJ4397774.1"/>
    <property type="molecule type" value="Genomic_DNA"/>
</dbReference>
<evidence type="ECO:0000256" key="2">
    <source>
        <dbReference type="SAM" id="Phobius"/>
    </source>
</evidence>
<proteinExistence type="predicted"/>
<keyword evidence="2" id="KW-1133">Transmembrane helix</keyword>
<sequence length="384" mass="39772">MNNIDLSISNGTCYYGAGEKSSKNIIPCGNAASGNYACCQATDYCLEYGACWNYTYDTTYVAGCTDADYTDPNCPHKDSSNQQILGLVQCKDSADASGSVVWSGCPGATTKTALGIPGQCSCSGTSSGLIIWPSSLAGVASLPSAIGEKISFAKSTTMSTSTSASPAHTAATTSAPTSGSSVSPSTSASSSSDSLSTAEKAGIGIGVTSLALIFTGVATIFFLWRRRTRRDHVASGENHNPGSNGIVSPDPYEMTDSGYDGPRSQNRTPYSGQDNSDCSWGTAYKPELPVNTAQYLYGTAELAADYVHPNANMSPVEAPMTPVNLPAIPQGHIIRAVRPVSSISTGGCGTSHDPHESGTVTMSDISSQWTASPPSNSGNWEHGR</sequence>
<protein>
    <submittedName>
        <fullName evidence="3">Uncharacterized protein</fullName>
    </submittedName>
</protein>
<feature type="region of interest" description="Disordered" evidence="1">
    <location>
        <begin position="233"/>
        <end position="277"/>
    </location>
</feature>
<evidence type="ECO:0000256" key="1">
    <source>
        <dbReference type="SAM" id="MobiDB-lite"/>
    </source>
</evidence>
<evidence type="ECO:0000313" key="4">
    <source>
        <dbReference type="Proteomes" id="UP001140453"/>
    </source>
</evidence>
<dbReference type="Proteomes" id="UP001140453">
    <property type="component" value="Unassembled WGS sequence"/>
</dbReference>
<feature type="compositionally biased region" description="Polar residues" evidence="1">
    <location>
        <begin position="237"/>
        <end position="246"/>
    </location>
</feature>
<organism evidence="3 4">
    <name type="scientific">Gnomoniopsis smithogilvyi</name>
    <dbReference type="NCBI Taxonomy" id="1191159"/>
    <lineage>
        <taxon>Eukaryota</taxon>
        <taxon>Fungi</taxon>
        <taxon>Dikarya</taxon>
        <taxon>Ascomycota</taxon>
        <taxon>Pezizomycotina</taxon>
        <taxon>Sordariomycetes</taxon>
        <taxon>Sordariomycetidae</taxon>
        <taxon>Diaporthales</taxon>
        <taxon>Gnomoniaceae</taxon>
        <taxon>Gnomoniopsis</taxon>
    </lineage>
</organism>
<feature type="transmembrane region" description="Helical" evidence="2">
    <location>
        <begin position="201"/>
        <end position="224"/>
    </location>
</feature>
<evidence type="ECO:0000313" key="3">
    <source>
        <dbReference type="EMBL" id="KAJ4397774.1"/>
    </source>
</evidence>
<feature type="compositionally biased region" description="Polar residues" evidence="1">
    <location>
        <begin position="358"/>
        <end position="384"/>
    </location>
</feature>
<feature type="compositionally biased region" description="Polar residues" evidence="1">
    <location>
        <begin position="263"/>
        <end position="277"/>
    </location>
</feature>
<feature type="region of interest" description="Disordered" evidence="1">
    <location>
        <begin position="159"/>
        <end position="194"/>
    </location>
</feature>
<reference evidence="3" key="1">
    <citation type="submission" date="2022-10" db="EMBL/GenBank/DDBJ databases">
        <title>Tapping the CABI collections for fungal endophytes: first genome assemblies for Collariella, Neodidymelliopsis, Ascochyta clinopodiicola, Didymella pomorum, Didymosphaeria variabile, Neocosmospora piperis and Neocucurbitaria cava.</title>
        <authorList>
            <person name="Hill R."/>
        </authorList>
    </citation>
    <scope>NUCLEOTIDE SEQUENCE</scope>
    <source>
        <strain evidence="3">IMI 355082</strain>
    </source>
</reference>
<accession>A0A9W9D2Q8</accession>
<keyword evidence="4" id="KW-1185">Reference proteome</keyword>
<keyword evidence="2" id="KW-0472">Membrane</keyword>
<name>A0A9W9D2Q8_9PEZI</name>
<comment type="caution">
    <text evidence="3">The sequence shown here is derived from an EMBL/GenBank/DDBJ whole genome shotgun (WGS) entry which is preliminary data.</text>
</comment>
<dbReference type="OrthoDB" id="4148662at2759"/>
<dbReference type="AlphaFoldDB" id="A0A9W9D2Q8"/>
<gene>
    <name evidence="3" type="ORF">N0V93_002011</name>
</gene>